<dbReference type="Gene3D" id="1.10.150.240">
    <property type="entry name" value="Putative phosphatase, domain 2"/>
    <property type="match status" value="1"/>
</dbReference>
<dbReference type="InterPro" id="IPR023198">
    <property type="entry name" value="PGP-like_dom2"/>
</dbReference>
<organism evidence="1 2">
    <name type="scientific">Sinorhizobium alkalisoli</name>
    <dbReference type="NCBI Taxonomy" id="1752398"/>
    <lineage>
        <taxon>Bacteria</taxon>
        <taxon>Pseudomonadati</taxon>
        <taxon>Pseudomonadota</taxon>
        <taxon>Alphaproteobacteria</taxon>
        <taxon>Hyphomicrobiales</taxon>
        <taxon>Rhizobiaceae</taxon>
        <taxon>Sinorhizobium/Ensifer group</taxon>
        <taxon>Sinorhizobium</taxon>
    </lineage>
</organism>
<gene>
    <name evidence="1" type="ORF">A8M32_00150</name>
</gene>
<dbReference type="CDD" id="cd07527">
    <property type="entry name" value="HAD_ScGPP-like"/>
    <property type="match status" value="1"/>
</dbReference>
<dbReference type="NCBIfam" id="TIGR01509">
    <property type="entry name" value="HAD-SF-IA-v3"/>
    <property type="match status" value="1"/>
</dbReference>
<dbReference type="InterPro" id="IPR023214">
    <property type="entry name" value="HAD_sf"/>
</dbReference>
<dbReference type="RefSeq" id="WP_069456403.1">
    <property type="nucleotide sequence ID" value="NZ_CP034910.1"/>
</dbReference>
<name>A0A1E3VJ98_9HYPH</name>
<accession>A0A1E3VJ98</accession>
<comment type="caution">
    <text evidence="1">The sequence shown here is derived from an EMBL/GenBank/DDBJ whole genome shotgun (WGS) entry which is preliminary data.</text>
</comment>
<dbReference type="InterPro" id="IPR006439">
    <property type="entry name" value="HAD-SF_hydro_IA"/>
</dbReference>
<sequence>MDLPSSAIFPNDFAALLFDMDGTLLNSMAVVERVWGAWAIRNGIDPARLMKTVHGVRAADVIRKLGLPVDPEREARDLAAVEIADVEGVVEIPGAIAFLGSLPPERWAIVTSAPLELATRRLAAAGIPVPRHMVTGEDVTIGKPDPQGYRLAAERLGVRAEDCLVFEDAPAGILAGRAAGAEIVVITGAHAAAGETPHVSFAHYAHIEVRLGGSGWLSLHRRPVEPRIGEAKRV</sequence>
<dbReference type="InterPro" id="IPR051806">
    <property type="entry name" value="HAD-like_SPP"/>
</dbReference>
<dbReference type="EMBL" id="LYBW01000016">
    <property type="protein sequence ID" value="ODR93361.1"/>
    <property type="molecule type" value="Genomic_DNA"/>
</dbReference>
<protein>
    <submittedName>
        <fullName evidence="1">Glycerol-3-phosphatase</fullName>
    </submittedName>
</protein>
<dbReference type="Proteomes" id="UP000094342">
    <property type="component" value="Unassembled WGS sequence"/>
</dbReference>
<dbReference type="OrthoDB" id="9800058at2"/>
<dbReference type="AlphaFoldDB" id="A0A1E3VJ98"/>
<dbReference type="Pfam" id="PF00702">
    <property type="entry name" value="Hydrolase"/>
    <property type="match status" value="1"/>
</dbReference>
<dbReference type="SFLD" id="SFLDS00003">
    <property type="entry name" value="Haloacid_Dehalogenase"/>
    <property type="match status" value="1"/>
</dbReference>
<dbReference type="PROSITE" id="PS01228">
    <property type="entry name" value="COF_1"/>
    <property type="match status" value="1"/>
</dbReference>
<dbReference type="GO" id="GO:0050308">
    <property type="term" value="F:sugar-phosphatase activity"/>
    <property type="evidence" value="ECO:0007669"/>
    <property type="project" value="TreeGrafter"/>
</dbReference>
<dbReference type="PANTHER" id="PTHR43481">
    <property type="entry name" value="FRUCTOSE-1-PHOSPHATE PHOSPHATASE"/>
    <property type="match status" value="1"/>
</dbReference>
<evidence type="ECO:0000313" key="2">
    <source>
        <dbReference type="Proteomes" id="UP000094342"/>
    </source>
</evidence>
<evidence type="ECO:0000313" key="1">
    <source>
        <dbReference type="EMBL" id="ODR93361.1"/>
    </source>
</evidence>
<reference evidence="2" key="1">
    <citation type="submission" date="2016-05" db="EMBL/GenBank/DDBJ databases">
        <authorList>
            <person name="Li Y."/>
        </authorList>
    </citation>
    <scope>NUCLEOTIDE SEQUENCE [LARGE SCALE GENOMIC DNA]</scope>
    <source>
        <strain evidence="2">YIC4027</strain>
    </source>
</reference>
<proteinExistence type="predicted"/>
<dbReference type="SFLD" id="SFLDG01129">
    <property type="entry name" value="C1.5:_HAD__Beta-PGM__Phosphata"/>
    <property type="match status" value="1"/>
</dbReference>
<dbReference type="InterPro" id="IPR036412">
    <property type="entry name" value="HAD-like_sf"/>
</dbReference>
<keyword evidence="2" id="KW-1185">Reference proteome</keyword>
<dbReference type="SUPFAM" id="SSF56784">
    <property type="entry name" value="HAD-like"/>
    <property type="match status" value="1"/>
</dbReference>
<dbReference type="STRING" id="1752398.A8M32_00150"/>
<dbReference type="PANTHER" id="PTHR43481:SF4">
    <property type="entry name" value="GLYCEROL-1-PHOSPHATE PHOSPHOHYDROLASE 1-RELATED"/>
    <property type="match status" value="1"/>
</dbReference>
<dbReference type="Gene3D" id="3.40.50.1000">
    <property type="entry name" value="HAD superfamily/HAD-like"/>
    <property type="match status" value="1"/>
</dbReference>